<dbReference type="CDD" id="cd00310">
    <property type="entry name" value="ATP-synt_Fo_a_6"/>
    <property type="match status" value="1"/>
</dbReference>
<dbReference type="PANTHER" id="PTHR11410">
    <property type="entry name" value="ATP SYNTHASE SUBUNIT A"/>
    <property type="match status" value="1"/>
</dbReference>
<feature type="transmembrane region" description="Helical" evidence="11">
    <location>
        <begin position="191"/>
        <end position="210"/>
    </location>
</feature>
<comment type="subcellular location">
    <subcellularLocation>
        <location evidence="1">Membrane</location>
        <topology evidence="1">Multi-pass membrane protein</topology>
    </subcellularLocation>
</comment>
<dbReference type="GO" id="GO:0045259">
    <property type="term" value="C:proton-transporting ATP synthase complex"/>
    <property type="evidence" value="ECO:0007669"/>
    <property type="project" value="UniProtKB-KW"/>
</dbReference>
<feature type="transmembrane region" description="Helical" evidence="11">
    <location>
        <begin position="216"/>
        <end position="239"/>
    </location>
</feature>
<feature type="transmembrane region" description="Helical" evidence="11">
    <location>
        <begin position="154"/>
        <end position="179"/>
    </location>
</feature>
<evidence type="ECO:0000256" key="10">
    <source>
        <dbReference type="ARBA" id="ARBA00023310"/>
    </source>
</evidence>
<dbReference type="InterPro" id="IPR000568">
    <property type="entry name" value="ATP_synth_F0_asu"/>
</dbReference>
<evidence type="ECO:0000256" key="8">
    <source>
        <dbReference type="ARBA" id="ARBA00023065"/>
    </source>
</evidence>
<name>A0A6J5ZYC7_9ZZZZ</name>
<dbReference type="InterPro" id="IPR045083">
    <property type="entry name" value="ATP_synth_F0_asu_bact/mt"/>
</dbReference>
<dbReference type="HAMAP" id="MF_01393">
    <property type="entry name" value="ATP_synth_a_bact"/>
    <property type="match status" value="1"/>
</dbReference>
<keyword evidence="4" id="KW-0138">CF(0)</keyword>
<protein>
    <submittedName>
        <fullName evidence="12">Unannotated protein</fullName>
    </submittedName>
</protein>
<feature type="transmembrane region" description="Helical" evidence="11">
    <location>
        <begin position="278"/>
        <end position="298"/>
    </location>
</feature>
<dbReference type="Pfam" id="PF00119">
    <property type="entry name" value="ATP-synt_A"/>
    <property type="match status" value="1"/>
</dbReference>
<organism evidence="12">
    <name type="scientific">freshwater metagenome</name>
    <dbReference type="NCBI Taxonomy" id="449393"/>
    <lineage>
        <taxon>unclassified sequences</taxon>
        <taxon>metagenomes</taxon>
        <taxon>ecological metagenomes</taxon>
    </lineage>
</organism>
<dbReference type="PANTHER" id="PTHR11410:SF0">
    <property type="entry name" value="ATP SYNTHASE SUBUNIT A"/>
    <property type="match status" value="1"/>
</dbReference>
<keyword evidence="6" id="KW-0375">Hydrogen ion transport</keyword>
<dbReference type="InterPro" id="IPR035908">
    <property type="entry name" value="F0_ATP_A_sf"/>
</dbReference>
<evidence type="ECO:0000256" key="4">
    <source>
        <dbReference type="ARBA" id="ARBA00022547"/>
    </source>
</evidence>
<dbReference type="PRINTS" id="PR00123">
    <property type="entry name" value="ATPASEA"/>
</dbReference>
<feature type="transmembrane region" description="Helical" evidence="11">
    <location>
        <begin position="58"/>
        <end position="76"/>
    </location>
</feature>
<dbReference type="EMBL" id="CAESAO010000076">
    <property type="protein sequence ID" value="CAB4344403.1"/>
    <property type="molecule type" value="Genomic_DNA"/>
</dbReference>
<evidence type="ECO:0000313" key="12">
    <source>
        <dbReference type="EMBL" id="CAB4344403.1"/>
    </source>
</evidence>
<evidence type="ECO:0000256" key="3">
    <source>
        <dbReference type="ARBA" id="ARBA00022448"/>
    </source>
</evidence>
<dbReference type="NCBIfam" id="TIGR01131">
    <property type="entry name" value="ATP_synt_6_or_A"/>
    <property type="match status" value="1"/>
</dbReference>
<accession>A0A6J5ZYC7</accession>
<dbReference type="InterPro" id="IPR023011">
    <property type="entry name" value="ATP_synth_F0_asu_AS"/>
</dbReference>
<keyword evidence="10" id="KW-0066">ATP synthesis</keyword>
<evidence type="ECO:0000256" key="1">
    <source>
        <dbReference type="ARBA" id="ARBA00004141"/>
    </source>
</evidence>
<evidence type="ECO:0000256" key="6">
    <source>
        <dbReference type="ARBA" id="ARBA00022781"/>
    </source>
</evidence>
<sequence length="301" mass="32623">MIKARLFAVAATFGAVLASPAGAFALNVNESYHPQDEFELVPWISIEIFGIDMSINKAVVYVIVAAALSCVTLIYIGHRMKMKPGRIQAAVEMYYGLIESITKGNLSGAMINRWFPFLATLFLFIWYSNMIGYIPLPTNTLEPFMIFGFEIPSLALYAATANISVPLVLTLVVVISYHFEGIRAKGPIKYLKGWIPAGVEGPAAVPIFFIEVISQFVRIVSLSVRLFANILAGHLLILFMGGGLVVLLNLALLGSLILGLVTGTLAVAFFIFEVGLVATLQAFIFTILAAIYLGGAVAEEH</sequence>
<evidence type="ECO:0000256" key="9">
    <source>
        <dbReference type="ARBA" id="ARBA00023136"/>
    </source>
</evidence>
<dbReference type="AlphaFoldDB" id="A0A6J5ZYC7"/>
<dbReference type="SUPFAM" id="SSF81336">
    <property type="entry name" value="F1F0 ATP synthase subunit A"/>
    <property type="match status" value="1"/>
</dbReference>
<evidence type="ECO:0000256" key="11">
    <source>
        <dbReference type="SAM" id="Phobius"/>
    </source>
</evidence>
<feature type="transmembrane region" description="Helical" evidence="11">
    <location>
        <begin position="246"/>
        <end position="272"/>
    </location>
</feature>
<evidence type="ECO:0000256" key="5">
    <source>
        <dbReference type="ARBA" id="ARBA00022692"/>
    </source>
</evidence>
<comment type="similarity">
    <text evidence="2">Belongs to the ATPase A chain family.</text>
</comment>
<keyword evidence="5 11" id="KW-0812">Transmembrane</keyword>
<proteinExistence type="inferred from homology"/>
<dbReference type="PROSITE" id="PS00449">
    <property type="entry name" value="ATPASE_A"/>
    <property type="match status" value="1"/>
</dbReference>
<keyword evidence="3" id="KW-0813">Transport</keyword>
<keyword evidence="9 11" id="KW-0472">Membrane</keyword>
<feature type="transmembrane region" description="Helical" evidence="11">
    <location>
        <begin position="114"/>
        <end position="134"/>
    </location>
</feature>
<dbReference type="Gene3D" id="1.20.120.220">
    <property type="entry name" value="ATP synthase, F0 complex, subunit A"/>
    <property type="match status" value="1"/>
</dbReference>
<keyword evidence="8" id="KW-0406">Ion transport</keyword>
<keyword evidence="7 11" id="KW-1133">Transmembrane helix</keyword>
<evidence type="ECO:0000256" key="2">
    <source>
        <dbReference type="ARBA" id="ARBA00006810"/>
    </source>
</evidence>
<reference evidence="12" key="1">
    <citation type="submission" date="2020-05" db="EMBL/GenBank/DDBJ databases">
        <authorList>
            <person name="Chiriac C."/>
            <person name="Salcher M."/>
            <person name="Ghai R."/>
            <person name="Kavagutti S V."/>
        </authorList>
    </citation>
    <scope>NUCLEOTIDE SEQUENCE</scope>
</reference>
<gene>
    <name evidence="12" type="ORF">UFOPK3522_00950</name>
</gene>
<dbReference type="GO" id="GO:0046933">
    <property type="term" value="F:proton-transporting ATP synthase activity, rotational mechanism"/>
    <property type="evidence" value="ECO:0007669"/>
    <property type="project" value="TreeGrafter"/>
</dbReference>
<evidence type="ECO:0000256" key="7">
    <source>
        <dbReference type="ARBA" id="ARBA00022989"/>
    </source>
</evidence>